<dbReference type="GO" id="GO:0003676">
    <property type="term" value="F:nucleic acid binding"/>
    <property type="evidence" value="ECO:0007669"/>
    <property type="project" value="InterPro"/>
</dbReference>
<reference evidence="3" key="1">
    <citation type="journal article" date="2014" name="Proc. Natl. Acad. Sci. U.S.A.">
        <title>Extensive sampling of basidiomycete genomes demonstrates inadequacy of the white-rot/brown-rot paradigm for wood decay fungi.</title>
        <authorList>
            <person name="Riley R."/>
            <person name="Salamov A.A."/>
            <person name="Brown D.W."/>
            <person name="Nagy L.G."/>
            <person name="Floudas D."/>
            <person name="Held B.W."/>
            <person name="Levasseur A."/>
            <person name="Lombard V."/>
            <person name="Morin E."/>
            <person name="Otillar R."/>
            <person name="Lindquist E.A."/>
            <person name="Sun H."/>
            <person name="LaButti K.M."/>
            <person name="Schmutz J."/>
            <person name="Jabbour D."/>
            <person name="Luo H."/>
            <person name="Baker S.E."/>
            <person name="Pisabarro A.G."/>
            <person name="Walton J.D."/>
            <person name="Blanchette R.A."/>
            <person name="Henrissat B."/>
            <person name="Martin F."/>
            <person name="Cullen D."/>
            <person name="Hibbett D.S."/>
            <person name="Grigoriev I.V."/>
        </authorList>
    </citation>
    <scope>NUCLEOTIDE SEQUENCE [LARGE SCALE GENOMIC DNA]</scope>
    <source>
        <strain evidence="3">MUCL 33604</strain>
    </source>
</reference>
<dbReference type="PANTHER" id="PTHR46628">
    <property type="entry name" value="PIRNA BIOGENESIS PROTEIN EXD1"/>
    <property type="match status" value="1"/>
</dbReference>
<dbReference type="OrthoDB" id="26838at2759"/>
<dbReference type="InterPro" id="IPR052144">
    <property type="entry name" value="piRNA_biogenesis_EXD1"/>
</dbReference>
<dbReference type="InterPro" id="IPR002562">
    <property type="entry name" value="3'-5'_exonuclease_dom"/>
</dbReference>
<dbReference type="GO" id="GO:0008408">
    <property type="term" value="F:3'-5' exonuclease activity"/>
    <property type="evidence" value="ECO:0007669"/>
    <property type="project" value="InterPro"/>
</dbReference>
<dbReference type="InterPro" id="IPR012337">
    <property type="entry name" value="RNaseH-like_sf"/>
</dbReference>
<evidence type="ECO:0000259" key="1">
    <source>
        <dbReference type="Pfam" id="PF01612"/>
    </source>
</evidence>
<dbReference type="Pfam" id="PF01612">
    <property type="entry name" value="DNA_pol_A_exo1"/>
    <property type="match status" value="1"/>
</dbReference>
<dbReference type="InParanoid" id="A0A067Q3N6"/>
<dbReference type="GO" id="GO:1990923">
    <property type="term" value="C:PET complex"/>
    <property type="evidence" value="ECO:0007669"/>
    <property type="project" value="TreeGrafter"/>
</dbReference>
<keyword evidence="3" id="KW-1185">Reference proteome</keyword>
<dbReference type="InterPro" id="IPR036397">
    <property type="entry name" value="RNaseH_sf"/>
</dbReference>
<dbReference type="EMBL" id="KL197712">
    <property type="protein sequence ID" value="KDQ61589.1"/>
    <property type="molecule type" value="Genomic_DNA"/>
</dbReference>
<dbReference type="SUPFAM" id="SSF53098">
    <property type="entry name" value="Ribonuclease H-like"/>
    <property type="match status" value="1"/>
</dbReference>
<dbReference type="GO" id="GO:0006139">
    <property type="term" value="P:nucleobase-containing compound metabolic process"/>
    <property type="evidence" value="ECO:0007669"/>
    <property type="project" value="InterPro"/>
</dbReference>
<accession>A0A067Q3N6</accession>
<proteinExistence type="predicted"/>
<dbReference type="STRING" id="933084.A0A067Q3N6"/>
<evidence type="ECO:0000313" key="3">
    <source>
        <dbReference type="Proteomes" id="UP000027265"/>
    </source>
</evidence>
<dbReference type="HOGENOM" id="CLU_1970873_0_0_1"/>
<dbReference type="PANTHER" id="PTHR46628:SF1">
    <property type="entry name" value="PIRNA BIOGENESIS PROTEIN EXD1"/>
    <property type="match status" value="1"/>
</dbReference>
<organism evidence="2 3">
    <name type="scientific">Jaapia argillacea MUCL 33604</name>
    <dbReference type="NCBI Taxonomy" id="933084"/>
    <lineage>
        <taxon>Eukaryota</taxon>
        <taxon>Fungi</taxon>
        <taxon>Dikarya</taxon>
        <taxon>Basidiomycota</taxon>
        <taxon>Agaricomycotina</taxon>
        <taxon>Agaricomycetes</taxon>
        <taxon>Agaricomycetidae</taxon>
        <taxon>Jaapiales</taxon>
        <taxon>Jaapiaceae</taxon>
        <taxon>Jaapia</taxon>
    </lineage>
</organism>
<protein>
    <recommendedName>
        <fullName evidence="1">3'-5' exonuclease domain-containing protein</fullName>
    </recommendedName>
</protein>
<dbReference type="Gene3D" id="3.30.420.10">
    <property type="entry name" value="Ribonuclease H-like superfamily/Ribonuclease H"/>
    <property type="match status" value="1"/>
</dbReference>
<sequence length="127" mass="13801">MDNYKFCDTSAALKDAIDDLKVKSHIAFDCEGINLGQSGGHLSLVTLADASSASSTIYVLDILALDASALQPLFSLLGSKTSIKIVFDGRMDFSELFHRYNVELATVLDLQLVDVQSRVVRGEGMEK</sequence>
<feature type="domain" description="3'-5' exonuclease" evidence="1">
    <location>
        <begin position="5"/>
        <end position="112"/>
    </location>
</feature>
<name>A0A067Q3N6_9AGAM</name>
<dbReference type="Proteomes" id="UP000027265">
    <property type="component" value="Unassembled WGS sequence"/>
</dbReference>
<dbReference type="AlphaFoldDB" id="A0A067Q3N6"/>
<evidence type="ECO:0000313" key="2">
    <source>
        <dbReference type="EMBL" id="KDQ61589.1"/>
    </source>
</evidence>
<gene>
    <name evidence="2" type="ORF">JAAARDRAFT_704997</name>
</gene>